<organism evidence="1 2">
    <name type="scientific">Marine Group I thaumarchaeote SCGC AAA799-P11</name>
    <dbReference type="NCBI Taxonomy" id="1502295"/>
    <lineage>
        <taxon>Archaea</taxon>
        <taxon>Nitrososphaerota</taxon>
        <taxon>Marine Group I</taxon>
    </lineage>
</organism>
<proteinExistence type="predicted"/>
<name>A0A087S1F9_9ARCH</name>
<keyword evidence="2" id="KW-1185">Reference proteome</keyword>
<comment type="caution">
    <text evidence="1">The sequence shown here is derived from an EMBL/GenBank/DDBJ whole genome shotgun (WGS) entry which is preliminary data.</text>
</comment>
<gene>
    <name evidence="1" type="ORF">AAA799P11_00552</name>
</gene>
<dbReference type="Proteomes" id="UP000029387">
    <property type="component" value="Unassembled WGS sequence"/>
</dbReference>
<sequence>MIQSWKLNTDAVCEEPTRLFCHTCGIEAEKIAHPACLVIDLNKLVVESLRQK</sequence>
<protein>
    <submittedName>
        <fullName evidence="1">Uncharacterized protein</fullName>
    </submittedName>
</protein>
<accession>A0A087S1F9</accession>
<evidence type="ECO:0000313" key="1">
    <source>
        <dbReference type="EMBL" id="KFM19563.1"/>
    </source>
</evidence>
<dbReference type="EMBL" id="JOSZ01000006">
    <property type="protein sequence ID" value="KFM19563.1"/>
    <property type="molecule type" value="Genomic_DNA"/>
</dbReference>
<dbReference type="AlphaFoldDB" id="A0A087S1F9"/>
<reference evidence="1 2" key="1">
    <citation type="submission" date="2014-06" db="EMBL/GenBank/DDBJ databases">
        <authorList>
            <person name="Ngugi D.K."/>
            <person name="Blom J."/>
            <person name="Alam I."/>
            <person name="Rashid M."/>
            <person name="Baalawi W."/>
            <person name="Zhang G."/>
            <person name="Hikmawan T."/>
            <person name="Guan Y."/>
            <person name="Antunes A."/>
            <person name="Siam R."/>
            <person name="El-Dorry H."/>
            <person name="Bajic V."/>
            <person name="Stingl U."/>
        </authorList>
    </citation>
    <scope>NUCLEOTIDE SEQUENCE [LARGE SCALE GENOMIC DNA]</scope>
    <source>
        <strain evidence="1">SCGC AAA799-P11</strain>
    </source>
</reference>
<evidence type="ECO:0000313" key="2">
    <source>
        <dbReference type="Proteomes" id="UP000029387"/>
    </source>
</evidence>